<protein>
    <submittedName>
        <fullName evidence="1">Uncharacterized protein</fullName>
    </submittedName>
</protein>
<name>A0A2K3JUK2_TRIPR</name>
<accession>A0A2K3JUK2</accession>
<reference evidence="1 2" key="1">
    <citation type="journal article" date="2014" name="Am. J. Bot.">
        <title>Genome assembly and annotation for red clover (Trifolium pratense; Fabaceae).</title>
        <authorList>
            <person name="Istvanek J."/>
            <person name="Jaros M."/>
            <person name="Krenek A."/>
            <person name="Repkova J."/>
        </authorList>
    </citation>
    <scope>NUCLEOTIDE SEQUENCE [LARGE SCALE GENOMIC DNA]</scope>
    <source>
        <strain evidence="2">cv. Tatra</strain>
        <tissue evidence="1">Young leaves</tissue>
    </source>
</reference>
<evidence type="ECO:0000313" key="1">
    <source>
        <dbReference type="EMBL" id="PNX57717.1"/>
    </source>
</evidence>
<dbReference type="EMBL" id="ASHM01077042">
    <property type="protein sequence ID" value="PNX57717.1"/>
    <property type="molecule type" value="Genomic_DNA"/>
</dbReference>
<evidence type="ECO:0000313" key="2">
    <source>
        <dbReference type="Proteomes" id="UP000236291"/>
    </source>
</evidence>
<sequence>ITLKRTWRKLPLKHIIKAFNPSSYPDINLDSLSFSDIAKIREKMFELLPTVVETFVDERDHACVFLLGNGVLPSTVAVECDYFHCCQSHGEVNVLRLRSSCGGAVMWLSSALSYHFKAVEIVHHSVDPRLRGPHYVESAGFLRSVWRSPPEYDLATFRRCVAAYSA</sequence>
<feature type="non-terminal residue" evidence="1">
    <location>
        <position position="166"/>
    </location>
</feature>
<reference evidence="1 2" key="2">
    <citation type="journal article" date="2017" name="Front. Plant Sci.">
        <title>Gene Classification and Mining of Molecular Markers Useful in Red Clover (Trifolium pratense) Breeding.</title>
        <authorList>
            <person name="Istvanek J."/>
            <person name="Dluhosova J."/>
            <person name="Dluhos P."/>
            <person name="Patkova L."/>
            <person name="Nedelnik J."/>
            <person name="Repkova J."/>
        </authorList>
    </citation>
    <scope>NUCLEOTIDE SEQUENCE [LARGE SCALE GENOMIC DNA]</scope>
    <source>
        <strain evidence="2">cv. Tatra</strain>
        <tissue evidence="1">Young leaves</tissue>
    </source>
</reference>
<dbReference type="Proteomes" id="UP000236291">
    <property type="component" value="Unassembled WGS sequence"/>
</dbReference>
<feature type="non-terminal residue" evidence="1">
    <location>
        <position position="1"/>
    </location>
</feature>
<proteinExistence type="predicted"/>
<organism evidence="1 2">
    <name type="scientific">Trifolium pratense</name>
    <name type="common">Red clover</name>
    <dbReference type="NCBI Taxonomy" id="57577"/>
    <lineage>
        <taxon>Eukaryota</taxon>
        <taxon>Viridiplantae</taxon>
        <taxon>Streptophyta</taxon>
        <taxon>Embryophyta</taxon>
        <taxon>Tracheophyta</taxon>
        <taxon>Spermatophyta</taxon>
        <taxon>Magnoliopsida</taxon>
        <taxon>eudicotyledons</taxon>
        <taxon>Gunneridae</taxon>
        <taxon>Pentapetalae</taxon>
        <taxon>rosids</taxon>
        <taxon>fabids</taxon>
        <taxon>Fabales</taxon>
        <taxon>Fabaceae</taxon>
        <taxon>Papilionoideae</taxon>
        <taxon>50 kb inversion clade</taxon>
        <taxon>NPAAA clade</taxon>
        <taxon>Hologalegina</taxon>
        <taxon>IRL clade</taxon>
        <taxon>Trifolieae</taxon>
        <taxon>Trifolium</taxon>
    </lineage>
</organism>
<gene>
    <name evidence="1" type="ORF">L195_g050545</name>
</gene>
<dbReference type="ExpressionAtlas" id="A0A2K3JUK2">
    <property type="expression patterns" value="baseline"/>
</dbReference>
<comment type="caution">
    <text evidence="1">The sequence shown here is derived from an EMBL/GenBank/DDBJ whole genome shotgun (WGS) entry which is preliminary data.</text>
</comment>
<dbReference type="AlphaFoldDB" id="A0A2K3JUK2"/>